<feature type="transmembrane region" description="Helical" evidence="12">
    <location>
        <begin position="164"/>
        <end position="182"/>
    </location>
</feature>
<keyword evidence="3 12" id="KW-0812">Transmembrane</keyword>
<evidence type="ECO:0000256" key="11">
    <source>
        <dbReference type="ARBA" id="ARBA00048044"/>
    </source>
</evidence>
<feature type="transmembrane region" description="Helical" evidence="12">
    <location>
        <begin position="80"/>
        <end position="100"/>
    </location>
</feature>
<evidence type="ECO:0000256" key="2">
    <source>
        <dbReference type="ARBA" id="ARBA00004141"/>
    </source>
</evidence>
<dbReference type="PANTHER" id="PTHR23289">
    <property type="entry name" value="CYTOCHROME C OXIDASE ASSEMBLY PROTEIN COX15"/>
    <property type="match status" value="1"/>
</dbReference>
<name>A0ABM3GFC6_NEOLC</name>
<keyword evidence="9 12" id="KW-0472">Membrane</keyword>
<reference evidence="14" key="1">
    <citation type="submission" date="2025-08" db="UniProtKB">
        <authorList>
            <consortium name="RefSeq"/>
        </authorList>
    </citation>
    <scope>IDENTIFICATION</scope>
    <source>
        <tissue evidence="14">Thorax and Abdomen</tissue>
    </source>
</reference>
<feature type="transmembrane region" description="Helical" evidence="12">
    <location>
        <begin position="194"/>
        <end position="212"/>
    </location>
</feature>
<dbReference type="InterPro" id="IPR023754">
    <property type="entry name" value="HemeA_Synthase_type2"/>
</dbReference>
<proteinExistence type="predicted"/>
<comment type="subcellular location">
    <subcellularLocation>
        <location evidence="2">Membrane</location>
        <topology evidence="2">Multi-pass membrane protein</topology>
    </subcellularLocation>
</comment>
<evidence type="ECO:0000256" key="3">
    <source>
        <dbReference type="ARBA" id="ARBA00022692"/>
    </source>
</evidence>
<evidence type="ECO:0000256" key="6">
    <source>
        <dbReference type="ARBA" id="ARBA00023002"/>
    </source>
</evidence>
<sequence>MLSVARQSTKILGRANLTGSCYVRRTFIASLTRKASRTNGLSIFPRIPVQAGRFQSLLRQTGTIALNYASKATPNSKKIVGTWMLTCSGMVFIAVALGGITRLTESGLSMVTWKLLGERMPLTEHDWIEEFEKYKEFPEFKITNKNITLEEFKRIWWMEYLHRTWGRLIGAAFIIPATFFWTKGWFDKKTKLRVTALGTLIGMQGLMGWYMVKSGLEDRFNGPSDVPRVSQYRLASHLGVLQHFP</sequence>
<keyword evidence="13" id="KW-1185">Reference proteome</keyword>
<evidence type="ECO:0000313" key="13">
    <source>
        <dbReference type="Proteomes" id="UP000829291"/>
    </source>
</evidence>
<evidence type="ECO:0000256" key="12">
    <source>
        <dbReference type="SAM" id="Phobius"/>
    </source>
</evidence>
<evidence type="ECO:0000256" key="5">
    <source>
        <dbReference type="ARBA" id="ARBA00022989"/>
    </source>
</evidence>
<evidence type="ECO:0000256" key="10">
    <source>
        <dbReference type="ARBA" id="ARBA00044501"/>
    </source>
</evidence>
<keyword evidence="6" id="KW-0560">Oxidoreductase</keyword>
<organism evidence="13 14">
    <name type="scientific">Neodiprion lecontei</name>
    <name type="common">Redheaded pine sawfly</name>
    <dbReference type="NCBI Taxonomy" id="441921"/>
    <lineage>
        <taxon>Eukaryota</taxon>
        <taxon>Metazoa</taxon>
        <taxon>Ecdysozoa</taxon>
        <taxon>Arthropoda</taxon>
        <taxon>Hexapoda</taxon>
        <taxon>Insecta</taxon>
        <taxon>Pterygota</taxon>
        <taxon>Neoptera</taxon>
        <taxon>Endopterygota</taxon>
        <taxon>Hymenoptera</taxon>
        <taxon>Tenthredinoidea</taxon>
        <taxon>Diprionidae</taxon>
        <taxon>Diprioninae</taxon>
        <taxon>Neodiprion</taxon>
    </lineage>
</organism>
<dbReference type="RefSeq" id="XP_046598978.1">
    <property type="nucleotide sequence ID" value="XM_046743022.1"/>
</dbReference>
<dbReference type="PANTHER" id="PTHR23289:SF2">
    <property type="entry name" value="CYTOCHROME C OXIDASE ASSEMBLY PROTEIN COX15 HOMOLOG"/>
    <property type="match status" value="1"/>
</dbReference>
<protein>
    <submittedName>
        <fullName evidence="14">Cytochrome c oxidase assembly protein COX15 homolog isoform X3</fullName>
    </submittedName>
</protein>
<evidence type="ECO:0000256" key="1">
    <source>
        <dbReference type="ARBA" id="ARBA00001970"/>
    </source>
</evidence>
<evidence type="ECO:0000256" key="7">
    <source>
        <dbReference type="ARBA" id="ARBA00023004"/>
    </source>
</evidence>
<accession>A0ABM3GFC6</accession>
<comment type="pathway">
    <text evidence="10">Porphyrin-containing compound metabolism; heme A biosynthesis; heme A from heme O: step 1/1.</text>
</comment>
<keyword evidence="7" id="KW-0408">Iron</keyword>
<keyword evidence="5 12" id="KW-1133">Transmembrane helix</keyword>
<keyword evidence="4" id="KW-0479">Metal-binding</keyword>
<evidence type="ECO:0000313" key="14">
    <source>
        <dbReference type="RefSeq" id="XP_046598978.1"/>
    </source>
</evidence>
<keyword evidence="8" id="KW-0350">Heme biosynthesis</keyword>
<evidence type="ECO:0000256" key="9">
    <source>
        <dbReference type="ARBA" id="ARBA00023136"/>
    </source>
</evidence>
<evidence type="ECO:0000256" key="4">
    <source>
        <dbReference type="ARBA" id="ARBA00022723"/>
    </source>
</evidence>
<dbReference type="InterPro" id="IPR003780">
    <property type="entry name" value="COX15/CtaA_fam"/>
</dbReference>
<comment type="cofactor">
    <cofactor evidence="1">
        <name>heme b</name>
        <dbReference type="ChEBI" id="CHEBI:60344"/>
    </cofactor>
</comment>
<gene>
    <name evidence="14" type="primary">LOC107220031</name>
</gene>
<evidence type="ECO:0000256" key="8">
    <source>
        <dbReference type="ARBA" id="ARBA00023133"/>
    </source>
</evidence>
<dbReference type="Proteomes" id="UP000829291">
    <property type="component" value="Chromosome 6"/>
</dbReference>
<comment type="catalytic activity">
    <reaction evidence="11">
        <text>Fe(II)-heme o + 2 A + H2O = Fe(II)-heme a + 2 AH2</text>
        <dbReference type="Rhea" id="RHEA:63388"/>
        <dbReference type="ChEBI" id="CHEBI:13193"/>
        <dbReference type="ChEBI" id="CHEBI:15377"/>
        <dbReference type="ChEBI" id="CHEBI:17499"/>
        <dbReference type="ChEBI" id="CHEBI:60530"/>
        <dbReference type="ChEBI" id="CHEBI:61715"/>
        <dbReference type="EC" id="1.17.99.9"/>
    </reaction>
    <physiologicalReaction direction="left-to-right" evidence="11">
        <dbReference type="Rhea" id="RHEA:63389"/>
    </physiologicalReaction>
</comment>
<dbReference type="Pfam" id="PF02628">
    <property type="entry name" value="COX15-CtaA"/>
    <property type="match status" value="1"/>
</dbReference>
<dbReference type="GeneID" id="107220031"/>